<dbReference type="GO" id="GO:1902201">
    <property type="term" value="P:negative regulation of bacterial-type flagellum-dependent cell motility"/>
    <property type="evidence" value="ECO:0007669"/>
    <property type="project" value="TreeGrafter"/>
</dbReference>
<proteinExistence type="predicted"/>
<sequence>MVALRAGQRSRWSQGPNEGVAVMQSQPEAQIGGNAHKDFTLERVVRMTALATGCEYASLTMAEGPQWMIAAAHGGGVASIDPEHALSQRVRQAEETVIWAPDSTSESAGPRVPLAQVCAGEPVVDATGALVGVLSVYSSRRLDLGTPVVRRALVDGARLIEDALLMRHRSVRDPATDLFTRRLFEEQFVSEWGRGLRARLPFSLLLIGVDEFDAFDQDGDVEDLLQALARVISERTRRSGDTSYHFGGGRIAVALRGMQDEKAQRHAESIRQAVAAMPCGISQRRVTVSVGLTSIEHEAQIDELSVHRLMSMAEAALEQAQRSGGNSVQVRLPPTRRLPNSMASA</sequence>
<dbReference type="InterPro" id="IPR000160">
    <property type="entry name" value="GGDEF_dom"/>
</dbReference>
<dbReference type="PANTHER" id="PTHR45138">
    <property type="entry name" value="REGULATORY COMPONENTS OF SENSORY TRANSDUCTION SYSTEM"/>
    <property type="match status" value="1"/>
</dbReference>
<dbReference type="SUPFAM" id="SSF55781">
    <property type="entry name" value="GAF domain-like"/>
    <property type="match status" value="1"/>
</dbReference>
<reference evidence="5 6" key="1">
    <citation type="submission" date="2018-05" db="EMBL/GenBank/DDBJ databases">
        <title>Abyssibacter profundi OUC007T gen. nov., sp. nov, a marine bacterium isolated from seawater of the Mariana Trench.</title>
        <authorList>
            <person name="Zhou S."/>
        </authorList>
    </citation>
    <scope>NUCLEOTIDE SEQUENCE [LARGE SCALE GENOMIC DNA]</scope>
    <source>
        <strain evidence="5 6">OUC007</strain>
    </source>
</reference>
<accession>A0A363UKX6</accession>
<name>A0A363UKX6_9GAMM</name>
<dbReference type="SUPFAM" id="SSF55073">
    <property type="entry name" value="Nucleotide cyclase"/>
    <property type="match status" value="1"/>
</dbReference>
<dbReference type="OrthoDB" id="6359365at2"/>
<dbReference type="GO" id="GO:0005886">
    <property type="term" value="C:plasma membrane"/>
    <property type="evidence" value="ECO:0007669"/>
    <property type="project" value="TreeGrafter"/>
</dbReference>
<dbReference type="PANTHER" id="PTHR45138:SF9">
    <property type="entry name" value="DIGUANYLATE CYCLASE DGCM-RELATED"/>
    <property type="match status" value="1"/>
</dbReference>
<keyword evidence="6" id="KW-1185">Reference proteome</keyword>
<feature type="domain" description="GGDEF" evidence="4">
    <location>
        <begin position="200"/>
        <end position="333"/>
    </location>
</feature>
<dbReference type="GO" id="GO:0052621">
    <property type="term" value="F:diguanylate cyclase activity"/>
    <property type="evidence" value="ECO:0007669"/>
    <property type="project" value="UniProtKB-EC"/>
</dbReference>
<dbReference type="GO" id="GO:0043709">
    <property type="term" value="P:cell adhesion involved in single-species biofilm formation"/>
    <property type="evidence" value="ECO:0007669"/>
    <property type="project" value="TreeGrafter"/>
</dbReference>
<dbReference type="Gene3D" id="3.30.70.270">
    <property type="match status" value="1"/>
</dbReference>
<evidence type="ECO:0000256" key="3">
    <source>
        <dbReference type="SAM" id="MobiDB-lite"/>
    </source>
</evidence>
<evidence type="ECO:0000313" key="5">
    <source>
        <dbReference type="EMBL" id="PWN56070.1"/>
    </source>
</evidence>
<protein>
    <recommendedName>
        <fullName evidence="1">diguanylate cyclase</fullName>
        <ecNumber evidence="1">2.7.7.65</ecNumber>
    </recommendedName>
</protein>
<organism evidence="5 6">
    <name type="scientific">Abyssibacter profundi</name>
    <dbReference type="NCBI Taxonomy" id="2182787"/>
    <lineage>
        <taxon>Bacteria</taxon>
        <taxon>Pseudomonadati</taxon>
        <taxon>Pseudomonadota</taxon>
        <taxon>Gammaproteobacteria</taxon>
        <taxon>Chromatiales</taxon>
        <taxon>Oceanococcaceae</taxon>
        <taxon>Abyssibacter</taxon>
    </lineage>
</organism>
<dbReference type="EC" id="2.7.7.65" evidence="1"/>
<comment type="caution">
    <text evidence="5">The sequence shown here is derived from an EMBL/GenBank/DDBJ whole genome shotgun (WGS) entry which is preliminary data.</text>
</comment>
<dbReference type="Proteomes" id="UP000251800">
    <property type="component" value="Unassembled WGS sequence"/>
</dbReference>
<dbReference type="InterPro" id="IPR043128">
    <property type="entry name" value="Rev_trsase/Diguanyl_cyclase"/>
</dbReference>
<dbReference type="PROSITE" id="PS50887">
    <property type="entry name" value="GGDEF"/>
    <property type="match status" value="1"/>
</dbReference>
<dbReference type="SMART" id="SM00267">
    <property type="entry name" value="GGDEF"/>
    <property type="match status" value="1"/>
</dbReference>
<dbReference type="NCBIfam" id="TIGR00254">
    <property type="entry name" value="GGDEF"/>
    <property type="match status" value="1"/>
</dbReference>
<gene>
    <name evidence="5" type="ORF">DEH80_09675</name>
</gene>
<dbReference type="InterPro" id="IPR050469">
    <property type="entry name" value="Diguanylate_Cyclase"/>
</dbReference>
<evidence type="ECO:0000259" key="4">
    <source>
        <dbReference type="PROSITE" id="PS50887"/>
    </source>
</evidence>
<dbReference type="EMBL" id="QEQK01000007">
    <property type="protein sequence ID" value="PWN56070.1"/>
    <property type="molecule type" value="Genomic_DNA"/>
</dbReference>
<dbReference type="InterPro" id="IPR029787">
    <property type="entry name" value="Nucleotide_cyclase"/>
</dbReference>
<evidence type="ECO:0000256" key="1">
    <source>
        <dbReference type="ARBA" id="ARBA00012528"/>
    </source>
</evidence>
<dbReference type="AlphaFoldDB" id="A0A363UKX6"/>
<evidence type="ECO:0000313" key="6">
    <source>
        <dbReference type="Proteomes" id="UP000251800"/>
    </source>
</evidence>
<comment type="catalytic activity">
    <reaction evidence="2">
        <text>2 GTP = 3',3'-c-di-GMP + 2 diphosphate</text>
        <dbReference type="Rhea" id="RHEA:24898"/>
        <dbReference type="ChEBI" id="CHEBI:33019"/>
        <dbReference type="ChEBI" id="CHEBI:37565"/>
        <dbReference type="ChEBI" id="CHEBI:58805"/>
        <dbReference type="EC" id="2.7.7.65"/>
    </reaction>
</comment>
<dbReference type="Pfam" id="PF00990">
    <property type="entry name" value="GGDEF"/>
    <property type="match status" value="1"/>
</dbReference>
<evidence type="ECO:0000256" key="2">
    <source>
        <dbReference type="ARBA" id="ARBA00034247"/>
    </source>
</evidence>
<feature type="region of interest" description="Disordered" evidence="3">
    <location>
        <begin position="321"/>
        <end position="345"/>
    </location>
</feature>
<dbReference type="CDD" id="cd01949">
    <property type="entry name" value="GGDEF"/>
    <property type="match status" value="1"/>
</dbReference>